<accession>A0A816S8Y0</accession>
<dbReference type="Proteomes" id="UP000663856">
    <property type="component" value="Unassembled WGS sequence"/>
</dbReference>
<dbReference type="EMBL" id="CAJNRF010006419">
    <property type="protein sequence ID" value="CAF2080938.1"/>
    <property type="molecule type" value="Genomic_DNA"/>
</dbReference>
<gene>
    <name evidence="1" type="ORF">WKI299_LOCUS16239</name>
</gene>
<protein>
    <submittedName>
        <fullName evidence="1">Uncharacterized protein</fullName>
    </submittedName>
</protein>
<proteinExistence type="predicted"/>
<organism evidence="1 2">
    <name type="scientific">Rotaria magnacalcarata</name>
    <dbReference type="NCBI Taxonomy" id="392030"/>
    <lineage>
        <taxon>Eukaryota</taxon>
        <taxon>Metazoa</taxon>
        <taxon>Spiralia</taxon>
        <taxon>Gnathifera</taxon>
        <taxon>Rotifera</taxon>
        <taxon>Eurotatoria</taxon>
        <taxon>Bdelloidea</taxon>
        <taxon>Philodinida</taxon>
        <taxon>Philodinidae</taxon>
        <taxon>Rotaria</taxon>
    </lineage>
</organism>
<reference evidence="1" key="1">
    <citation type="submission" date="2021-02" db="EMBL/GenBank/DDBJ databases">
        <authorList>
            <person name="Nowell W R."/>
        </authorList>
    </citation>
    <scope>NUCLEOTIDE SEQUENCE</scope>
</reference>
<dbReference type="AlphaFoldDB" id="A0A816S8Y0"/>
<sequence>MGLRTNQAKGRELESWLKLNKLNIHNLAMITSLRSKTIIDLVTSTVQEASVQCKQLPYNGSNHFTIFAEFNDIVLKHNNNIYTKINWNLYTTMFSILGVSTGNIPRLLELSSINVKSSTFVELN</sequence>
<comment type="caution">
    <text evidence="1">The sequence shown here is derived from an EMBL/GenBank/DDBJ whole genome shotgun (WGS) entry which is preliminary data.</text>
</comment>
<evidence type="ECO:0000313" key="2">
    <source>
        <dbReference type="Proteomes" id="UP000663856"/>
    </source>
</evidence>
<evidence type="ECO:0000313" key="1">
    <source>
        <dbReference type="EMBL" id="CAF2080938.1"/>
    </source>
</evidence>
<name>A0A816S8Y0_9BILA</name>